<dbReference type="PANTHER" id="PTHR30448">
    <property type="entry name" value="RNASE ADAPTER PROTEIN RAPZ"/>
    <property type="match status" value="1"/>
</dbReference>
<evidence type="ECO:0000256" key="1">
    <source>
        <dbReference type="ARBA" id="ARBA00022741"/>
    </source>
</evidence>
<feature type="domain" description="RapZ-like N-terminal" evidence="5">
    <location>
        <begin position="7"/>
        <end position="161"/>
    </location>
</feature>
<evidence type="ECO:0000256" key="2">
    <source>
        <dbReference type="ARBA" id="ARBA00022840"/>
    </source>
</evidence>
<evidence type="ECO:0000256" key="4">
    <source>
        <dbReference type="HAMAP-Rule" id="MF_00636"/>
    </source>
</evidence>
<organism evidence="7 8">
    <name type="scientific">Enterocloster alcoholdehydrogenati</name>
    <dbReference type="NCBI Taxonomy" id="2547410"/>
    <lineage>
        <taxon>Bacteria</taxon>
        <taxon>Bacillati</taxon>
        <taxon>Bacillota</taxon>
        <taxon>Clostridia</taxon>
        <taxon>Lachnospirales</taxon>
        <taxon>Lachnospiraceae</taxon>
        <taxon>Enterocloster</taxon>
    </lineage>
</organism>
<sequence>MTEVDKMKLVIVTGMSGAGKTIALKMLEDLGFYCVDNLPVSLVDKFVQLVSDGGDIKKAALGIDIRNGEGLGGLEEVTEKWRSQQMDIKILFLDASDAALIKRYKETRRTHPLAGRGRLETGIGKERDRLTFLKKKADFIIDTSMLLTRELRQELEKIFQKEEDFKNMFITVMSFGFKYGIPEDADLVFDVRFLPNPYYAEELRPLTGEDSSVRDYVMQGNTAELFLCKLKDMIDFLLPNYINEGKNQLVIAIGCTGGKHRSVTVAKALYAHLKSHGEYGIRMDHRDIDKDNKRK</sequence>
<dbReference type="Pfam" id="PF22740">
    <property type="entry name" value="PapZ_C"/>
    <property type="match status" value="1"/>
</dbReference>
<dbReference type="Pfam" id="PF03668">
    <property type="entry name" value="RapZ-like_N"/>
    <property type="match status" value="1"/>
</dbReference>
<protein>
    <submittedName>
        <fullName evidence="7">RNase adapter RapZ</fullName>
    </submittedName>
</protein>
<proteinExistence type="inferred from homology"/>
<evidence type="ECO:0000313" key="8">
    <source>
        <dbReference type="Proteomes" id="UP001600894"/>
    </source>
</evidence>
<keyword evidence="1 4" id="KW-0547">Nucleotide-binding</keyword>
<evidence type="ECO:0000256" key="3">
    <source>
        <dbReference type="ARBA" id="ARBA00023134"/>
    </source>
</evidence>
<dbReference type="NCBIfam" id="NF003828">
    <property type="entry name" value="PRK05416.1"/>
    <property type="match status" value="1"/>
</dbReference>
<feature type="domain" description="RapZ C-terminal" evidence="6">
    <location>
        <begin position="169"/>
        <end position="289"/>
    </location>
</feature>
<accession>A0ABQ0B023</accession>
<dbReference type="HAMAP" id="MF_00636">
    <property type="entry name" value="RapZ_like"/>
    <property type="match status" value="1"/>
</dbReference>
<dbReference type="InterPro" id="IPR053930">
    <property type="entry name" value="RapZ-like_N"/>
</dbReference>
<dbReference type="InterPro" id="IPR005337">
    <property type="entry name" value="RapZ-like"/>
</dbReference>
<keyword evidence="8" id="KW-1185">Reference proteome</keyword>
<dbReference type="PIRSF" id="PIRSF005052">
    <property type="entry name" value="P-loopkin"/>
    <property type="match status" value="1"/>
</dbReference>
<evidence type="ECO:0000313" key="7">
    <source>
        <dbReference type="EMBL" id="GAA6269635.1"/>
    </source>
</evidence>
<feature type="binding site" evidence="4">
    <location>
        <begin position="64"/>
        <end position="67"/>
    </location>
    <ligand>
        <name>GTP</name>
        <dbReference type="ChEBI" id="CHEBI:37565"/>
    </ligand>
</feature>
<dbReference type="Proteomes" id="UP001600894">
    <property type="component" value="Unassembled WGS sequence"/>
</dbReference>
<keyword evidence="2 4" id="KW-0067">ATP-binding</keyword>
<keyword evidence="3 4" id="KW-0342">GTP-binding</keyword>
<dbReference type="PANTHER" id="PTHR30448:SF0">
    <property type="entry name" value="RNASE ADAPTER PROTEIN RAPZ"/>
    <property type="match status" value="1"/>
</dbReference>
<dbReference type="EMBL" id="BAABXL010000001">
    <property type="protein sequence ID" value="GAA6269635.1"/>
    <property type="molecule type" value="Genomic_DNA"/>
</dbReference>
<feature type="binding site" evidence="4">
    <location>
        <begin position="14"/>
        <end position="21"/>
    </location>
    <ligand>
        <name>ATP</name>
        <dbReference type="ChEBI" id="CHEBI:30616"/>
    </ligand>
</feature>
<evidence type="ECO:0000259" key="5">
    <source>
        <dbReference type="Pfam" id="PF03668"/>
    </source>
</evidence>
<gene>
    <name evidence="7" type="primary">rapZ</name>
    <name evidence="7" type="ORF">F130042H8_26950</name>
</gene>
<dbReference type="InterPro" id="IPR027417">
    <property type="entry name" value="P-loop_NTPase"/>
</dbReference>
<reference evidence="7 8" key="1">
    <citation type="submission" date="2024-04" db="EMBL/GenBank/DDBJ databases">
        <title>Defined microbial consortia suppress multidrug-resistant proinflammatory Enterobacteriaceae via ecological control.</title>
        <authorList>
            <person name="Furuichi M."/>
            <person name="Kawaguchi T."/>
            <person name="Pust M."/>
            <person name="Yasuma K."/>
            <person name="Plichta D."/>
            <person name="Hasegawa N."/>
            <person name="Ohya T."/>
            <person name="Bhattarai S."/>
            <person name="Sasajima S."/>
            <person name="Aoto Y."/>
            <person name="Tuganbaev T."/>
            <person name="Yaginuma M."/>
            <person name="Ueda M."/>
            <person name="Okahashi N."/>
            <person name="Amafuji K."/>
            <person name="Kiridooshi Y."/>
            <person name="Sugita K."/>
            <person name="Strazar M."/>
            <person name="Skelly A."/>
            <person name="Suda W."/>
            <person name="Hattori M."/>
            <person name="Nakamoto N."/>
            <person name="Caballero S."/>
            <person name="Norman J."/>
            <person name="Olle B."/>
            <person name="Tanoue T."/>
            <person name="Arita M."/>
            <person name="Bucci V."/>
            <person name="Atarashi K."/>
            <person name="Xavier R."/>
            <person name="Honda K."/>
        </authorList>
    </citation>
    <scope>NUCLEOTIDE SEQUENCE [LARGE SCALE GENOMIC DNA]</scope>
    <source>
        <strain evidence="8">f13</strain>
    </source>
</reference>
<dbReference type="SUPFAM" id="SSF52540">
    <property type="entry name" value="P-loop containing nucleoside triphosphate hydrolases"/>
    <property type="match status" value="1"/>
</dbReference>
<comment type="caution">
    <text evidence="7">The sequence shown here is derived from an EMBL/GenBank/DDBJ whole genome shotgun (WGS) entry which is preliminary data.</text>
</comment>
<dbReference type="InterPro" id="IPR053931">
    <property type="entry name" value="RapZ_C"/>
</dbReference>
<name>A0ABQ0B023_9FIRM</name>
<evidence type="ECO:0000259" key="6">
    <source>
        <dbReference type="Pfam" id="PF22740"/>
    </source>
</evidence>